<organism evidence="1 2">
    <name type="scientific">Vreelandella olivaria</name>
    <dbReference type="NCBI Taxonomy" id="390919"/>
    <lineage>
        <taxon>Bacteria</taxon>
        <taxon>Pseudomonadati</taxon>
        <taxon>Pseudomonadota</taxon>
        <taxon>Gammaproteobacteria</taxon>
        <taxon>Oceanospirillales</taxon>
        <taxon>Halomonadaceae</taxon>
        <taxon>Vreelandella</taxon>
    </lineage>
</organism>
<protein>
    <submittedName>
        <fullName evidence="1">Uncharacterized protein</fullName>
    </submittedName>
</protein>
<dbReference type="Proteomes" id="UP000289555">
    <property type="component" value="Chromosome"/>
</dbReference>
<accession>A0ABN5WYW3</accession>
<proteinExistence type="predicted"/>
<name>A0ABN5WYW3_9GAMM</name>
<evidence type="ECO:0000313" key="1">
    <source>
        <dbReference type="EMBL" id="BBI52164.1"/>
    </source>
</evidence>
<sequence length="60" mass="6619">MERDGQVLRDRRGAYALIDKLDLIKGKVLGHRDGFGFCFVMMAKARPGTAPTPNAPCLSR</sequence>
<evidence type="ECO:0000313" key="2">
    <source>
        <dbReference type="Proteomes" id="UP000289555"/>
    </source>
</evidence>
<keyword evidence="2" id="KW-1185">Reference proteome</keyword>
<gene>
    <name evidence="1" type="ORF">HORIV_45850</name>
</gene>
<reference evidence="2" key="1">
    <citation type="journal article" date="2019" name="Microbiol. Resour. Announc.">
        <title>Complete Genome Sequence of Halomonas olivaria, a Moderately Halophilic Bacterium Isolated from Olive Processing Effluents, Obtained by Nanopore Sequencing.</title>
        <authorList>
            <person name="Nagata S."/>
            <person name="Ii K.M."/>
            <person name="Tsukimi T."/>
            <person name="Miura M.C."/>
            <person name="Galipon J."/>
            <person name="Arakawa K."/>
        </authorList>
    </citation>
    <scope>NUCLEOTIDE SEQUENCE [LARGE SCALE GENOMIC DNA]</scope>
    <source>
        <strain evidence="2">TYRC17</strain>
    </source>
</reference>
<dbReference type="EMBL" id="AP019416">
    <property type="protein sequence ID" value="BBI52164.1"/>
    <property type="molecule type" value="Genomic_DNA"/>
</dbReference>